<comment type="caution">
    <text evidence="3">The sequence shown here is derived from an EMBL/GenBank/DDBJ whole genome shotgun (WGS) entry which is preliminary data.</text>
</comment>
<dbReference type="Proteomes" id="UP000011717">
    <property type="component" value="Unassembled WGS sequence"/>
</dbReference>
<evidence type="ECO:0008006" key="5">
    <source>
        <dbReference type="Google" id="ProtNLM"/>
    </source>
</evidence>
<dbReference type="RefSeq" id="WP_008599360.1">
    <property type="nucleotide sequence ID" value="NZ_AMRV01000001.1"/>
</dbReference>
<keyword evidence="4" id="KW-1185">Reference proteome</keyword>
<gene>
    <name evidence="3" type="ORF">C725_0001</name>
</gene>
<protein>
    <recommendedName>
        <fullName evidence="5">Lipoprotein</fullName>
    </recommendedName>
</protein>
<organism evidence="3 4">
    <name type="scientific">Pacificimonas flava</name>
    <dbReference type="NCBI Taxonomy" id="1234595"/>
    <lineage>
        <taxon>Bacteria</taxon>
        <taxon>Pseudomonadati</taxon>
        <taxon>Pseudomonadota</taxon>
        <taxon>Alphaproteobacteria</taxon>
        <taxon>Sphingomonadales</taxon>
        <taxon>Sphingosinicellaceae</taxon>
        <taxon>Pacificimonas</taxon>
    </lineage>
</organism>
<feature type="compositionally biased region" description="Pro residues" evidence="1">
    <location>
        <begin position="62"/>
        <end position="71"/>
    </location>
</feature>
<evidence type="ECO:0000313" key="3">
    <source>
        <dbReference type="EMBL" id="EMD84071.1"/>
    </source>
</evidence>
<proteinExistence type="predicted"/>
<dbReference type="AlphaFoldDB" id="M2TQL5"/>
<keyword evidence="2" id="KW-0732">Signal</keyword>
<feature type="compositionally biased region" description="Low complexity" evidence="1">
    <location>
        <begin position="51"/>
        <end position="61"/>
    </location>
</feature>
<sequence>MTHRPLASLLLTAALPLSLALGACGSEPPAGNTEDRSGLSEPSVTTPTGAPIPTEPADAPAEAPPPDAPPVRPEHADRPALIPPAPGEEGGLPAGRTPLEEGDIEPGGAEDAAQVVQRYGAALEQDDFAAAHALWGDGGKASGMSAAEFADSMAQYEEIYVMTGAPGRPKGAAGSLYVTVPMQMYGRLQSGDTFNRIGPVTLRRVNDVPGSTGAQRRWHISDTDLKAKGTVRVEGE</sequence>
<evidence type="ECO:0000256" key="2">
    <source>
        <dbReference type="SAM" id="SignalP"/>
    </source>
</evidence>
<evidence type="ECO:0000256" key="1">
    <source>
        <dbReference type="SAM" id="MobiDB-lite"/>
    </source>
</evidence>
<feature type="region of interest" description="Disordered" evidence="1">
    <location>
        <begin position="21"/>
        <end position="106"/>
    </location>
</feature>
<feature type="chain" id="PRO_5004026998" description="Lipoprotein" evidence="2">
    <location>
        <begin position="23"/>
        <end position="236"/>
    </location>
</feature>
<evidence type="ECO:0000313" key="4">
    <source>
        <dbReference type="Proteomes" id="UP000011717"/>
    </source>
</evidence>
<reference evidence="3 4" key="1">
    <citation type="journal article" date="2013" name="Genome Announc.">
        <title>Draft Genome Sequence of Strain JLT2015T, Belonging to the Family Sphingomonadaceae of the Alphaproteobacteria.</title>
        <authorList>
            <person name="Tang K."/>
            <person name="Liu K."/>
            <person name="Li S."/>
            <person name="Jiao N."/>
        </authorList>
    </citation>
    <scope>NUCLEOTIDE SEQUENCE [LARGE SCALE GENOMIC DNA]</scope>
    <source>
        <strain evidence="3 4">JLT2015</strain>
    </source>
</reference>
<accession>M2TQL5</accession>
<dbReference type="EMBL" id="AMRV01000001">
    <property type="protein sequence ID" value="EMD84071.1"/>
    <property type="molecule type" value="Genomic_DNA"/>
</dbReference>
<name>M2TQL5_9SPHN</name>
<dbReference type="PROSITE" id="PS51257">
    <property type="entry name" value="PROKAR_LIPOPROTEIN"/>
    <property type="match status" value="1"/>
</dbReference>
<feature type="signal peptide" evidence="2">
    <location>
        <begin position="1"/>
        <end position="22"/>
    </location>
</feature>
<dbReference type="OrthoDB" id="485556at2"/>